<evidence type="ECO:0008006" key="4">
    <source>
        <dbReference type="Google" id="ProtNLM"/>
    </source>
</evidence>
<dbReference type="PANTHER" id="PTHR40375">
    <property type="entry name" value="SPORULATION-SPECIFIC PROTEIN 22"/>
    <property type="match status" value="1"/>
</dbReference>
<evidence type="ECO:0000256" key="1">
    <source>
        <dbReference type="ARBA" id="ARBA00023254"/>
    </source>
</evidence>
<organism evidence="2 3">
    <name type="scientific">Penicillium hordei</name>
    <dbReference type="NCBI Taxonomy" id="40994"/>
    <lineage>
        <taxon>Eukaryota</taxon>
        <taxon>Fungi</taxon>
        <taxon>Dikarya</taxon>
        <taxon>Ascomycota</taxon>
        <taxon>Pezizomycotina</taxon>
        <taxon>Eurotiomycetes</taxon>
        <taxon>Eurotiomycetidae</taxon>
        <taxon>Eurotiales</taxon>
        <taxon>Aspergillaceae</taxon>
        <taxon>Penicillium</taxon>
    </lineage>
</organism>
<sequence>MAQLSGTRQALADFACTLHTSLSTVNTSTSPLLAPNVIFRLDSDLNSNPFGFVVNIPNREQLDLIGTFLWNDCTDLMTSRGHNPEDVLLLGKVRAIAFAVLNMAVTPDLLGSLRALDLALKAARICIVNQQREIALNILSVAALRLTSIQPVHLGLDPAINRNITTRYLLLRIRLAWLQNRVDIAEHFFTKLPTPVVSNDEELIFETCFIIGDSALARCLPEIAITWLQRANDHFQSLSIMTLMKFPDYDNWNLVIRHSLVVASAHARSPQANVTYDIEMRHLKEYYPEHPAVVLFHLSVGYNNSNNNELLQGLKGMVDKLSLADMNMPIIFQFARSLGHSGGLDNGMEAFRILLMRPLPREWTEKCFVAFLLLLSRSEYSDSKRIRTLRGVIDALEKRGYPSISARAAHATVICIWKMTGEALIRKDYWTAQIWLQVCTNPKIFQYCSMEIQIAIQKKLVACYLQTGDTTAARQLIDRGLFQSQVDCERMYLSYKLCLLEGKDGSGHFYLGFPLHPVPHKQTSLLSCAMEAQRQHKPEEVLNCLDQFIKCLTSDDIYHHDFHAAEHYIFAITLLSEELSKGFSKRIGNCIETVLQNAVSYAEENSMFEGGDQEVSVTQLQWLYCASYKLALKLINSSGFLWATSVLDYSRDFALQYRQISYPNMGSKAPRPHLFAVVYLRLLVNSLKARGEDDPIKKTSHYDNVRACFQELDDLRGWGDGEEETDDDANYKEDRHHDIAQFFDLEAAMHLRKWDDVASLCASDDTFPDPGFYAPIMDLTLQLNPPPTLAIQVIKRIVSKLSELQDDPPSTWQRDFRVSLPRYLHCLFTLAITPVQEEDYFEFISLDIEMADPEGAEEVLDKILAMANEEADVKQEEGLNAQLGLNTMHTGSELCEVFTYPAAELIKIATVAFNKATDFYRATQDEDCQRWANKAISIAQLVPGAQGKQLVETLQTRLGSLIGV</sequence>
<dbReference type="Pfam" id="PF08631">
    <property type="entry name" value="SPO22"/>
    <property type="match status" value="1"/>
</dbReference>
<dbReference type="GO" id="GO:0090173">
    <property type="term" value="P:regulation of synaptonemal complex assembly"/>
    <property type="evidence" value="ECO:0007669"/>
    <property type="project" value="InterPro"/>
</dbReference>
<protein>
    <recommendedName>
        <fullName evidence="4">Meiosis specific protein SPO22</fullName>
    </recommendedName>
</protein>
<name>A0AAD6GYT5_9EURO</name>
<dbReference type="InterPro" id="IPR039057">
    <property type="entry name" value="Spo22/ZIP4"/>
</dbReference>
<keyword evidence="3" id="KW-1185">Reference proteome</keyword>
<dbReference type="Proteomes" id="UP001213799">
    <property type="component" value="Unassembled WGS sequence"/>
</dbReference>
<proteinExistence type="predicted"/>
<accession>A0AAD6GYT5</accession>
<dbReference type="AlphaFoldDB" id="A0AAD6GYT5"/>
<dbReference type="EMBL" id="JAQJAE010000004">
    <property type="protein sequence ID" value="KAJ5598745.1"/>
    <property type="molecule type" value="Genomic_DNA"/>
</dbReference>
<dbReference type="RefSeq" id="XP_056751959.1">
    <property type="nucleotide sequence ID" value="XM_056899883.1"/>
</dbReference>
<evidence type="ECO:0000313" key="3">
    <source>
        <dbReference type="Proteomes" id="UP001213799"/>
    </source>
</evidence>
<reference evidence="2" key="1">
    <citation type="journal article" date="2023" name="IMA Fungus">
        <title>Comparative genomic study of the Penicillium genus elucidates a diverse pangenome and 15 lateral gene transfer events.</title>
        <authorList>
            <person name="Petersen C."/>
            <person name="Sorensen T."/>
            <person name="Nielsen M.R."/>
            <person name="Sondergaard T.E."/>
            <person name="Sorensen J.L."/>
            <person name="Fitzpatrick D.A."/>
            <person name="Frisvad J.C."/>
            <person name="Nielsen K.L."/>
        </authorList>
    </citation>
    <scope>NUCLEOTIDE SEQUENCE</scope>
    <source>
        <strain evidence="2">IBT 12815</strain>
    </source>
</reference>
<gene>
    <name evidence="2" type="ORF">N7537_008829</name>
</gene>
<dbReference type="InterPro" id="IPR013940">
    <property type="entry name" value="Spo22/ZIP4/TEX11"/>
</dbReference>
<dbReference type="PANTHER" id="PTHR40375:SF2">
    <property type="entry name" value="SPORULATION-SPECIFIC PROTEIN 22"/>
    <property type="match status" value="1"/>
</dbReference>
<comment type="caution">
    <text evidence="2">The sequence shown here is derived from an EMBL/GenBank/DDBJ whole genome shotgun (WGS) entry which is preliminary data.</text>
</comment>
<dbReference type="GO" id="GO:0051321">
    <property type="term" value="P:meiotic cell cycle"/>
    <property type="evidence" value="ECO:0007669"/>
    <property type="project" value="UniProtKB-KW"/>
</dbReference>
<keyword evidence="1" id="KW-0469">Meiosis</keyword>
<evidence type="ECO:0000313" key="2">
    <source>
        <dbReference type="EMBL" id="KAJ5598745.1"/>
    </source>
</evidence>
<reference evidence="2" key="2">
    <citation type="submission" date="2023-01" db="EMBL/GenBank/DDBJ databases">
        <authorList>
            <person name="Petersen C."/>
        </authorList>
    </citation>
    <scope>NUCLEOTIDE SEQUENCE</scope>
    <source>
        <strain evidence="2">IBT 12815</strain>
    </source>
</reference>
<dbReference type="GeneID" id="81590125"/>